<dbReference type="RefSeq" id="WP_026109340.1">
    <property type="nucleotide sequence ID" value="NZ_CALUBW010000073.1"/>
</dbReference>
<organism evidence="6 7">
    <name type="scientific">Sphingobium yanoikuyae</name>
    <name type="common">Sphingomonas yanoikuyae</name>
    <dbReference type="NCBI Taxonomy" id="13690"/>
    <lineage>
        <taxon>Bacteria</taxon>
        <taxon>Pseudomonadati</taxon>
        <taxon>Pseudomonadota</taxon>
        <taxon>Alphaproteobacteria</taxon>
        <taxon>Sphingomonadales</taxon>
        <taxon>Sphingomonadaceae</taxon>
        <taxon>Sphingobium</taxon>
    </lineage>
</organism>
<dbReference type="GO" id="GO:0004540">
    <property type="term" value="F:RNA nuclease activity"/>
    <property type="evidence" value="ECO:0007669"/>
    <property type="project" value="InterPro"/>
</dbReference>
<dbReference type="GO" id="GO:0110001">
    <property type="term" value="C:toxin-antitoxin complex"/>
    <property type="evidence" value="ECO:0007669"/>
    <property type="project" value="InterPro"/>
</dbReference>
<name>A0A177JS51_SPHYA</name>
<keyword evidence="2" id="KW-1277">Toxin-antitoxin system</keyword>
<sequence length="115" mass="12878">MSSSREAQRLQDIVENIDAARSYVGDMAIEAFIADRKTVDACERCLQRITEAVIKIGEDRMEEIAPAIPARAIRGLGNVLRHEYDSIDLRYILITIQRDLPPLRAACIAALKDLP</sequence>
<dbReference type="GO" id="GO:0000166">
    <property type="term" value="F:nucleotide binding"/>
    <property type="evidence" value="ECO:0007669"/>
    <property type="project" value="UniProtKB-KW"/>
</dbReference>
<evidence type="ECO:0000256" key="2">
    <source>
        <dbReference type="ARBA" id="ARBA00022649"/>
    </source>
</evidence>
<proteinExistence type="predicted"/>
<dbReference type="EMBL" id="LSTR01000036">
    <property type="protein sequence ID" value="OAH43155.1"/>
    <property type="molecule type" value="Genomic_DNA"/>
</dbReference>
<dbReference type="Pfam" id="PF01934">
    <property type="entry name" value="HepT-like"/>
    <property type="match status" value="1"/>
</dbReference>
<dbReference type="GO" id="GO:0016787">
    <property type="term" value="F:hydrolase activity"/>
    <property type="evidence" value="ECO:0007669"/>
    <property type="project" value="UniProtKB-KW"/>
</dbReference>
<keyword evidence="1" id="KW-0597">Phosphoprotein</keyword>
<evidence type="ECO:0000256" key="4">
    <source>
        <dbReference type="ARBA" id="ARBA00022741"/>
    </source>
</evidence>
<dbReference type="PANTHER" id="PTHR34139:SF1">
    <property type="entry name" value="RNASE MJ1380-RELATED"/>
    <property type="match status" value="1"/>
</dbReference>
<accession>A0A177JS51</accession>
<protein>
    <recommendedName>
        <fullName evidence="8">DUF86 domain-containing protein</fullName>
    </recommendedName>
</protein>
<comment type="caution">
    <text evidence="6">The sequence shown here is derived from an EMBL/GenBank/DDBJ whole genome shotgun (WGS) entry which is preliminary data.</text>
</comment>
<keyword evidence="3" id="KW-0540">Nuclease</keyword>
<dbReference type="InterPro" id="IPR051813">
    <property type="entry name" value="HepT_RNase_toxin"/>
</dbReference>
<dbReference type="PANTHER" id="PTHR34139">
    <property type="entry name" value="UPF0331 PROTEIN MJ0127"/>
    <property type="match status" value="1"/>
</dbReference>
<evidence type="ECO:0008006" key="8">
    <source>
        <dbReference type="Google" id="ProtNLM"/>
    </source>
</evidence>
<evidence type="ECO:0000256" key="1">
    <source>
        <dbReference type="ARBA" id="ARBA00022553"/>
    </source>
</evidence>
<keyword evidence="4" id="KW-0547">Nucleotide-binding</keyword>
<keyword evidence="5" id="KW-0378">Hydrolase</keyword>
<evidence type="ECO:0000313" key="6">
    <source>
        <dbReference type="EMBL" id="OAH43155.1"/>
    </source>
</evidence>
<dbReference type="InterPro" id="IPR008201">
    <property type="entry name" value="HepT-like"/>
</dbReference>
<evidence type="ECO:0000256" key="5">
    <source>
        <dbReference type="ARBA" id="ARBA00022801"/>
    </source>
</evidence>
<dbReference type="Proteomes" id="UP000077262">
    <property type="component" value="Unassembled WGS sequence"/>
</dbReference>
<dbReference type="OrthoDB" id="4829434at2"/>
<evidence type="ECO:0000256" key="3">
    <source>
        <dbReference type="ARBA" id="ARBA00022722"/>
    </source>
</evidence>
<dbReference type="AlphaFoldDB" id="A0A177JS51"/>
<evidence type="ECO:0000313" key="7">
    <source>
        <dbReference type="Proteomes" id="UP000077262"/>
    </source>
</evidence>
<gene>
    <name evidence="6" type="ORF">AX777_15915</name>
</gene>
<reference evidence="6 7" key="1">
    <citation type="submission" date="2016-02" db="EMBL/GenBank/DDBJ databases">
        <authorList>
            <person name="Wen L."/>
            <person name="He K."/>
            <person name="Yang H."/>
        </authorList>
    </citation>
    <scope>NUCLEOTIDE SEQUENCE [LARGE SCALE GENOMIC DNA]</scope>
    <source>
        <strain evidence="6 7">CD09_2</strain>
    </source>
</reference>